<organism evidence="11">
    <name type="scientific">Trepomonas sp. PC1</name>
    <dbReference type="NCBI Taxonomy" id="1076344"/>
    <lineage>
        <taxon>Eukaryota</taxon>
        <taxon>Metamonada</taxon>
        <taxon>Diplomonadida</taxon>
        <taxon>Hexamitidae</taxon>
        <taxon>Hexamitinae</taxon>
        <taxon>Trepomonas</taxon>
    </lineage>
</organism>
<dbReference type="EC" id="2.7.11.1" evidence="1"/>
<keyword evidence="6" id="KW-0067">ATP-binding</keyword>
<evidence type="ECO:0000256" key="5">
    <source>
        <dbReference type="ARBA" id="ARBA00022777"/>
    </source>
</evidence>
<comment type="catalytic activity">
    <reaction evidence="7">
        <text>L-threonyl-[protein] + ATP = O-phospho-L-threonyl-[protein] + ADP + H(+)</text>
        <dbReference type="Rhea" id="RHEA:46608"/>
        <dbReference type="Rhea" id="RHEA-COMP:11060"/>
        <dbReference type="Rhea" id="RHEA-COMP:11605"/>
        <dbReference type="ChEBI" id="CHEBI:15378"/>
        <dbReference type="ChEBI" id="CHEBI:30013"/>
        <dbReference type="ChEBI" id="CHEBI:30616"/>
        <dbReference type="ChEBI" id="CHEBI:61977"/>
        <dbReference type="ChEBI" id="CHEBI:456216"/>
        <dbReference type="EC" id="2.7.11.1"/>
    </reaction>
</comment>
<dbReference type="SMART" id="SM00220">
    <property type="entry name" value="S_TKc"/>
    <property type="match status" value="1"/>
</dbReference>
<keyword evidence="2" id="KW-0723">Serine/threonine-protein kinase</keyword>
<dbReference type="GO" id="GO:0004674">
    <property type="term" value="F:protein serine/threonine kinase activity"/>
    <property type="evidence" value="ECO:0007669"/>
    <property type="project" value="UniProtKB-KW"/>
</dbReference>
<dbReference type="EMBL" id="GDID01001432">
    <property type="protein sequence ID" value="JAP95174.1"/>
    <property type="molecule type" value="Transcribed_RNA"/>
</dbReference>
<evidence type="ECO:0000259" key="10">
    <source>
        <dbReference type="PROSITE" id="PS50011"/>
    </source>
</evidence>
<protein>
    <recommendedName>
        <fullName evidence="1">non-specific serine/threonine protein kinase</fullName>
        <ecNumber evidence="1">2.7.11.1</ecNumber>
    </recommendedName>
</protein>
<dbReference type="Gene3D" id="3.30.200.20">
    <property type="entry name" value="Phosphorylase Kinase, domain 1"/>
    <property type="match status" value="1"/>
</dbReference>
<name>A0A146KH40_9EUKA</name>
<keyword evidence="3" id="KW-0808">Transferase</keyword>
<evidence type="ECO:0000256" key="4">
    <source>
        <dbReference type="ARBA" id="ARBA00022741"/>
    </source>
</evidence>
<dbReference type="GO" id="GO:0005524">
    <property type="term" value="F:ATP binding"/>
    <property type="evidence" value="ECO:0007669"/>
    <property type="project" value="UniProtKB-KW"/>
</dbReference>
<dbReference type="InterPro" id="IPR050660">
    <property type="entry name" value="NEK_Ser/Thr_kinase"/>
</dbReference>
<evidence type="ECO:0000313" key="11">
    <source>
        <dbReference type="EMBL" id="JAP95174.1"/>
    </source>
</evidence>
<gene>
    <name evidence="11" type="ORF">TPC1_11919</name>
</gene>
<evidence type="ECO:0000256" key="7">
    <source>
        <dbReference type="ARBA" id="ARBA00047899"/>
    </source>
</evidence>
<feature type="region of interest" description="Disordered" evidence="9">
    <location>
        <begin position="276"/>
        <end position="298"/>
    </location>
</feature>
<evidence type="ECO:0000256" key="8">
    <source>
        <dbReference type="ARBA" id="ARBA00048679"/>
    </source>
</evidence>
<feature type="domain" description="Protein kinase" evidence="10">
    <location>
        <begin position="1"/>
        <end position="289"/>
    </location>
</feature>
<feature type="region of interest" description="Disordered" evidence="9">
    <location>
        <begin position="361"/>
        <end position="382"/>
    </location>
</feature>
<dbReference type="Pfam" id="PF00069">
    <property type="entry name" value="Pkinase"/>
    <property type="match status" value="1"/>
</dbReference>
<proteinExistence type="predicted"/>
<sequence>QHGTSAVVIDQNNQKFILKTTTMTQLSEMQYYKSDLLAPLSQIKRIEHPNVLKIYDYHQDNHLQFVLTEYCSEGSLYEFISDLNCQKQRLSEAQVNSLIYQLLMGYQEIKYHGDLSIHNVFVNFDDQSLQLKIGEFVQLKNVKSNNSFKPTPENEIFQLGEIMFYIATQKEISELKVFLPASDLQRLIQRILDLNPQTTLSLEQILKEQTIQKIIEQQTGQKYAYTQTLADYQYQNMQLFFPIELGNAVEVNQTNQKYLMEKTQNLENSVKITQKSLQPTQTEQNQPFQAEELPQKSTSAKISLEESRMAWELENEVQESQETQKITSPTNLNKRLQEMKKRAELDSETFSDGFKRQRNVNDISDLAPKEAQVKKKLRQTQK</sequence>
<evidence type="ECO:0000256" key="3">
    <source>
        <dbReference type="ARBA" id="ARBA00022679"/>
    </source>
</evidence>
<keyword evidence="4" id="KW-0547">Nucleotide-binding</keyword>
<accession>A0A146KH40</accession>
<feature type="compositionally biased region" description="Polar residues" evidence="9">
    <location>
        <begin position="276"/>
        <end position="288"/>
    </location>
</feature>
<evidence type="ECO:0000256" key="1">
    <source>
        <dbReference type="ARBA" id="ARBA00012513"/>
    </source>
</evidence>
<dbReference type="PANTHER" id="PTHR43671:SF98">
    <property type="entry name" value="SERINE_THREONINE-PROTEIN KINASE NEK11"/>
    <property type="match status" value="1"/>
</dbReference>
<evidence type="ECO:0000256" key="2">
    <source>
        <dbReference type="ARBA" id="ARBA00022527"/>
    </source>
</evidence>
<dbReference type="Gene3D" id="1.10.510.10">
    <property type="entry name" value="Transferase(Phosphotransferase) domain 1"/>
    <property type="match status" value="1"/>
</dbReference>
<dbReference type="PANTHER" id="PTHR43671">
    <property type="entry name" value="SERINE/THREONINE-PROTEIN KINASE NEK"/>
    <property type="match status" value="1"/>
</dbReference>
<dbReference type="SUPFAM" id="SSF56112">
    <property type="entry name" value="Protein kinase-like (PK-like)"/>
    <property type="match status" value="1"/>
</dbReference>
<keyword evidence="5 11" id="KW-0418">Kinase</keyword>
<dbReference type="InterPro" id="IPR011009">
    <property type="entry name" value="Kinase-like_dom_sf"/>
</dbReference>
<evidence type="ECO:0000256" key="6">
    <source>
        <dbReference type="ARBA" id="ARBA00022840"/>
    </source>
</evidence>
<dbReference type="AlphaFoldDB" id="A0A146KH40"/>
<comment type="catalytic activity">
    <reaction evidence="8">
        <text>L-seryl-[protein] + ATP = O-phospho-L-seryl-[protein] + ADP + H(+)</text>
        <dbReference type="Rhea" id="RHEA:17989"/>
        <dbReference type="Rhea" id="RHEA-COMP:9863"/>
        <dbReference type="Rhea" id="RHEA-COMP:11604"/>
        <dbReference type="ChEBI" id="CHEBI:15378"/>
        <dbReference type="ChEBI" id="CHEBI:29999"/>
        <dbReference type="ChEBI" id="CHEBI:30616"/>
        <dbReference type="ChEBI" id="CHEBI:83421"/>
        <dbReference type="ChEBI" id="CHEBI:456216"/>
        <dbReference type="EC" id="2.7.11.1"/>
    </reaction>
</comment>
<dbReference type="InterPro" id="IPR000719">
    <property type="entry name" value="Prot_kinase_dom"/>
</dbReference>
<dbReference type="PROSITE" id="PS50011">
    <property type="entry name" value="PROTEIN_KINASE_DOM"/>
    <property type="match status" value="1"/>
</dbReference>
<reference evidence="11" key="1">
    <citation type="submission" date="2015-07" db="EMBL/GenBank/DDBJ databases">
        <title>Adaptation to a free-living lifestyle via gene acquisitions in the diplomonad Trepomonas sp. PC1.</title>
        <authorList>
            <person name="Xu F."/>
            <person name="Jerlstrom-Hultqvist J."/>
            <person name="Kolisko M."/>
            <person name="Simpson A.G.B."/>
            <person name="Roger A.J."/>
            <person name="Svard S.G."/>
            <person name="Andersson J.O."/>
        </authorList>
    </citation>
    <scope>NUCLEOTIDE SEQUENCE</scope>
    <source>
        <strain evidence="11">PC1</strain>
    </source>
</reference>
<feature type="non-terminal residue" evidence="11">
    <location>
        <position position="1"/>
    </location>
</feature>
<evidence type="ECO:0000256" key="9">
    <source>
        <dbReference type="SAM" id="MobiDB-lite"/>
    </source>
</evidence>